<keyword evidence="3" id="KW-1185">Reference proteome</keyword>
<proteinExistence type="predicted"/>
<dbReference type="PANTHER" id="PTHR16106:SF3">
    <property type="entry name" value="CHROMOSOME 4 OPEN READING FRAME 19"/>
    <property type="match status" value="1"/>
</dbReference>
<dbReference type="Pfam" id="PF15770">
    <property type="entry name" value="DUF4699"/>
    <property type="match status" value="1"/>
</dbReference>
<reference evidence="2" key="1">
    <citation type="journal article" date="2023" name="DNA Res.">
        <title>Chromosome-level genome assembly of Phrynocephalus forsythii using third-generation DNA sequencing and Hi-C analysis.</title>
        <authorList>
            <person name="Qi Y."/>
            <person name="Zhao W."/>
            <person name="Zhao Y."/>
            <person name="Niu C."/>
            <person name="Cao S."/>
            <person name="Zhang Y."/>
        </authorList>
    </citation>
    <scope>NUCLEOTIDE SEQUENCE</scope>
    <source>
        <tissue evidence="2">Muscle</tissue>
    </source>
</reference>
<dbReference type="EMBL" id="JAPFRF010000007">
    <property type="protein sequence ID" value="KAJ7326660.1"/>
    <property type="molecule type" value="Genomic_DNA"/>
</dbReference>
<feature type="compositionally biased region" description="Polar residues" evidence="1">
    <location>
        <begin position="222"/>
        <end position="232"/>
    </location>
</feature>
<feature type="compositionally biased region" description="Polar residues" evidence="1">
    <location>
        <begin position="105"/>
        <end position="125"/>
    </location>
</feature>
<feature type="region of interest" description="Disordered" evidence="1">
    <location>
        <begin position="73"/>
        <end position="269"/>
    </location>
</feature>
<name>A0A9Q1B1G3_9SAUR</name>
<dbReference type="AlphaFoldDB" id="A0A9Q1B1G3"/>
<protein>
    <submittedName>
        <fullName evidence="2">Uncharacterized protein</fullName>
    </submittedName>
</protein>
<gene>
    <name evidence="2" type="ORF">JRQ81_016419</name>
</gene>
<accession>A0A9Q1B1G3</accession>
<evidence type="ECO:0000256" key="1">
    <source>
        <dbReference type="SAM" id="MobiDB-lite"/>
    </source>
</evidence>
<dbReference type="OrthoDB" id="8773301at2759"/>
<organism evidence="2 3">
    <name type="scientific">Phrynocephalus forsythii</name>
    <dbReference type="NCBI Taxonomy" id="171643"/>
    <lineage>
        <taxon>Eukaryota</taxon>
        <taxon>Metazoa</taxon>
        <taxon>Chordata</taxon>
        <taxon>Craniata</taxon>
        <taxon>Vertebrata</taxon>
        <taxon>Euteleostomi</taxon>
        <taxon>Lepidosauria</taxon>
        <taxon>Squamata</taxon>
        <taxon>Bifurcata</taxon>
        <taxon>Unidentata</taxon>
        <taxon>Episquamata</taxon>
        <taxon>Toxicofera</taxon>
        <taxon>Iguania</taxon>
        <taxon>Acrodonta</taxon>
        <taxon>Agamidae</taxon>
        <taxon>Agaminae</taxon>
        <taxon>Phrynocephalus</taxon>
    </lineage>
</organism>
<dbReference type="InterPro" id="IPR031528">
    <property type="entry name" value="C4orf19"/>
</dbReference>
<comment type="caution">
    <text evidence="2">The sequence shown here is derived from an EMBL/GenBank/DDBJ whole genome shotgun (WGS) entry which is preliminary data.</text>
</comment>
<sequence>MGCRCCKMIQSYIFDPQEVQPSGYVSEINSYKLDEQDGGKFKCKPNNDIQLHKDHLQNAEIQQAANRHKLNNAKDAAQNHRTTSFHEEELGNSVEKCNGIHSYPNPRTNQSKEGSTCASSGQLSDSPAKRISQPHMCDNHETPNTDVCPKLPSETTDNSHHEESQSTGENISSCQSATLDMQGNGTHPPRPSYPKNVNHAGKLRAARSKSTSNHSCRDQNTERTAGTRQNGDMPQCESQSSDSEDEACRTGPFNACSKDKTSTDAPYAKAKTHVQQEAGYDCHEEVNGELEEEDAEVAEALAALEAATAGEEFDEE</sequence>
<dbReference type="PANTHER" id="PTHR16106">
    <property type="entry name" value="CHROMOSOME 4 OPEN READING FRAME 19"/>
    <property type="match status" value="1"/>
</dbReference>
<evidence type="ECO:0000313" key="3">
    <source>
        <dbReference type="Proteomes" id="UP001142489"/>
    </source>
</evidence>
<dbReference type="Proteomes" id="UP001142489">
    <property type="component" value="Unassembled WGS sequence"/>
</dbReference>
<evidence type="ECO:0000313" key="2">
    <source>
        <dbReference type="EMBL" id="KAJ7326660.1"/>
    </source>
</evidence>
<feature type="compositionally biased region" description="Polar residues" evidence="1">
    <location>
        <begin position="165"/>
        <end position="185"/>
    </location>
</feature>